<accession>X1MB35</accession>
<dbReference type="Pfam" id="PF02730">
    <property type="entry name" value="AFOR_N"/>
    <property type="match status" value="1"/>
</dbReference>
<dbReference type="InterPro" id="IPR013983">
    <property type="entry name" value="Ald_Fedxn_OxRdtase_N"/>
</dbReference>
<reference evidence="2" key="1">
    <citation type="journal article" date="2014" name="Front. Microbiol.">
        <title>High frequency of phylogenetically diverse reductive dehalogenase-homologous genes in deep subseafloor sedimentary metagenomes.</title>
        <authorList>
            <person name="Kawai M."/>
            <person name="Futagami T."/>
            <person name="Toyoda A."/>
            <person name="Takaki Y."/>
            <person name="Nishi S."/>
            <person name="Hori S."/>
            <person name="Arai W."/>
            <person name="Tsubouchi T."/>
            <person name="Morono Y."/>
            <person name="Uchiyama I."/>
            <person name="Ito T."/>
            <person name="Fujiyama A."/>
            <person name="Inagaki F."/>
            <person name="Takami H."/>
        </authorList>
    </citation>
    <scope>NUCLEOTIDE SEQUENCE</scope>
    <source>
        <strain evidence="2">Expedition CK06-06</strain>
    </source>
</reference>
<dbReference type="SUPFAM" id="SSF56228">
    <property type="entry name" value="Aldehyde ferredoxin oxidoreductase, N-terminal domain"/>
    <property type="match status" value="1"/>
</dbReference>
<dbReference type="GO" id="GO:0016625">
    <property type="term" value="F:oxidoreductase activity, acting on the aldehyde or oxo group of donors, iron-sulfur protein as acceptor"/>
    <property type="evidence" value="ECO:0007669"/>
    <property type="project" value="InterPro"/>
</dbReference>
<dbReference type="InterPro" id="IPR051919">
    <property type="entry name" value="W-dependent_AOR"/>
</dbReference>
<dbReference type="SMART" id="SM00790">
    <property type="entry name" value="AFOR_N"/>
    <property type="match status" value="1"/>
</dbReference>
<name>X1MB35_9ZZZZ</name>
<dbReference type="Gene3D" id="3.60.9.10">
    <property type="entry name" value="Aldehyde ferredoxin oxidoreductase, N-terminal domain"/>
    <property type="match status" value="1"/>
</dbReference>
<proteinExistence type="predicted"/>
<sequence>MVGGYAGKILFVDLTTGSMREEAPPESLYRDFIGGTGLGVRILYEHIKPKADPLGPENILGFVTGPLTATPTPGSGRYMVVTKSPLTGAWADSNSGGSLGPELKWAGYDAVFFLRRCP</sequence>
<evidence type="ECO:0000313" key="2">
    <source>
        <dbReference type="EMBL" id="GAI28867.1"/>
    </source>
</evidence>
<dbReference type="EMBL" id="BARV01016599">
    <property type="protein sequence ID" value="GAI28867.1"/>
    <property type="molecule type" value="Genomic_DNA"/>
</dbReference>
<dbReference type="InterPro" id="IPR036503">
    <property type="entry name" value="Ald_Fedxn_OxRdtase_N_sf"/>
</dbReference>
<feature type="domain" description="Aldehyde ferredoxin oxidoreductase N-terminal" evidence="1">
    <location>
        <begin position="5"/>
        <end position="116"/>
    </location>
</feature>
<organism evidence="2">
    <name type="scientific">marine sediment metagenome</name>
    <dbReference type="NCBI Taxonomy" id="412755"/>
    <lineage>
        <taxon>unclassified sequences</taxon>
        <taxon>metagenomes</taxon>
        <taxon>ecological metagenomes</taxon>
    </lineage>
</organism>
<protein>
    <recommendedName>
        <fullName evidence="1">Aldehyde ferredoxin oxidoreductase N-terminal domain-containing protein</fullName>
    </recommendedName>
</protein>
<dbReference type="PANTHER" id="PTHR30038:SF0">
    <property type="entry name" value="TUNGSTEN-CONTAINING ALDEHYDE FERREDOXIN OXIDOREDUCTASE"/>
    <property type="match status" value="1"/>
</dbReference>
<gene>
    <name evidence="2" type="ORF">S06H3_28443</name>
</gene>
<comment type="caution">
    <text evidence="2">The sequence shown here is derived from an EMBL/GenBank/DDBJ whole genome shotgun (WGS) entry which is preliminary data.</text>
</comment>
<dbReference type="PANTHER" id="PTHR30038">
    <property type="entry name" value="ALDEHYDE FERREDOXIN OXIDOREDUCTASE"/>
    <property type="match status" value="1"/>
</dbReference>
<evidence type="ECO:0000259" key="1">
    <source>
        <dbReference type="SMART" id="SM00790"/>
    </source>
</evidence>
<dbReference type="AlphaFoldDB" id="X1MB35"/>
<dbReference type="GO" id="GO:0051536">
    <property type="term" value="F:iron-sulfur cluster binding"/>
    <property type="evidence" value="ECO:0007669"/>
    <property type="project" value="InterPro"/>
</dbReference>